<comment type="caution">
    <text evidence="2">The sequence shown here is derived from an EMBL/GenBank/DDBJ whole genome shotgun (WGS) entry which is preliminary data.</text>
</comment>
<dbReference type="EMBL" id="PYGK01000004">
    <property type="protein sequence ID" value="PSL32046.1"/>
    <property type="molecule type" value="Genomic_DNA"/>
</dbReference>
<accession>A0A2P8GDM5</accession>
<proteinExistence type="predicted"/>
<reference evidence="2 3" key="1">
    <citation type="submission" date="2018-03" db="EMBL/GenBank/DDBJ databases">
        <title>Genomic Encyclopedia of Archaeal and Bacterial Type Strains, Phase II (KMG-II): from individual species to whole genera.</title>
        <authorList>
            <person name="Goeker M."/>
        </authorList>
    </citation>
    <scope>NUCLEOTIDE SEQUENCE [LARGE SCALE GENOMIC DNA]</scope>
    <source>
        <strain evidence="2 3">DSM 18107</strain>
    </source>
</reference>
<keyword evidence="3" id="KW-1185">Reference proteome</keyword>
<evidence type="ECO:0000259" key="1">
    <source>
        <dbReference type="Pfam" id="PF13648"/>
    </source>
</evidence>
<dbReference type="Pfam" id="PF13648">
    <property type="entry name" value="Lipocalin_4"/>
    <property type="match status" value="1"/>
</dbReference>
<protein>
    <submittedName>
        <fullName evidence="2">Lipocalin-like protein</fullName>
    </submittedName>
</protein>
<feature type="domain" description="Lipocalin-like" evidence="1">
    <location>
        <begin position="37"/>
        <end position="124"/>
    </location>
</feature>
<dbReference type="OrthoDB" id="826659at2"/>
<evidence type="ECO:0000313" key="2">
    <source>
        <dbReference type="EMBL" id="PSL32046.1"/>
    </source>
</evidence>
<dbReference type="PROSITE" id="PS51257">
    <property type="entry name" value="PROKAR_LIPOPROTEIN"/>
    <property type="match status" value="1"/>
</dbReference>
<gene>
    <name evidence="2" type="ORF">CLV42_104349</name>
</gene>
<sequence>MRRSNWLPAMLLSAFMLSCSNNDKDTKPTVDRTAPTTGTWRVTQFTERGNNETSDFNGYTFVFDSNGSVTASLNSTNKHGTWSINNSATGFTLDFGAKSDANKPLGELTDDWEIISVTSTEIKLKEDNDASGEFLTFNQN</sequence>
<dbReference type="AlphaFoldDB" id="A0A2P8GDM5"/>
<dbReference type="Proteomes" id="UP000240978">
    <property type="component" value="Unassembled WGS sequence"/>
</dbReference>
<dbReference type="InterPro" id="IPR024311">
    <property type="entry name" value="Lipocalin-like"/>
</dbReference>
<evidence type="ECO:0000313" key="3">
    <source>
        <dbReference type="Proteomes" id="UP000240978"/>
    </source>
</evidence>
<name>A0A2P8GDM5_9BACT</name>
<dbReference type="RefSeq" id="WP_106602262.1">
    <property type="nucleotide sequence ID" value="NZ_PYGK01000004.1"/>
</dbReference>
<organism evidence="2 3">
    <name type="scientific">Chitinophaga ginsengisoli</name>
    <dbReference type="NCBI Taxonomy" id="363837"/>
    <lineage>
        <taxon>Bacteria</taxon>
        <taxon>Pseudomonadati</taxon>
        <taxon>Bacteroidota</taxon>
        <taxon>Chitinophagia</taxon>
        <taxon>Chitinophagales</taxon>
        <taxon>Chitinophagaceae</taxon>
        <taxon>Chitinophaga</taxon>
    </lineage>
</organism>